<protein>
    <submittedName>
        <fullName evidence="1">Uncharacterized protein</fullName>
    </submittedName>
</protein>
<accession>A0A1G7RAI8</accession>
<dbReference type="Proteomes" id="UP000199399">
    <property type="component" value="Unassembled WGS sequence"/>
</dbReference>
<evidence type="ECO:0000313" key="1">
    <source>
        <dbReference type="EMBL" id="SDG07767.1"/>
    </source>
</evidence>
<evidence type="ECO:0000313" key="2">
    <source>
        <dbReference type="Proteomes" id="UP000199399"/>
    </source>
</evidence>
<keyword evidence="2" id="KW-1185">Reference proteome</keyword>
<dbReference type="EMBL" id="FNBP01000004">
    <property type="protein sequence ID" value="SDG07767.1"/>
    <property type="molecule type" value="Genomic_DNA"/>
</dbReference>
<gene>
    <name evidence="1" type="ORF">SAMN04489759_104326</name>
</gene>
<name>A0A1G7RAI8_9RHOB</name>
<reference evidence="2" key="1">
    <citation type="submission" date="2016-10" db="EMBL/GenBank/DDBJ databases">
        <authorList>
            <person name="Varghese N."/>
            <person name="Submissions S."/>
        </authorList>
    </citation>
    <scope>NUCLEOTIDE SEQUENCE [LARGE SCALE GENOMIC DNA]</scope>
    <source>
        <strain evidence="2">DSM 16477</strain>
    </source>
</reference>
<organism evidence="1 2">
    <name type="scientific">Sulfitobacter delicatus</name>
    <dbReference type="NCBI Taxonomy" id="218672"/>
    <lineage>
        <taxon>Bacteria</taxon>
        <taxon>Pseudomonadati</taxon>
        <taxon>Pseudomonadota</taxon>
        <taxon>Alphaproteobacteria</taxon>
        <taxon>Rhodobacterales</taxon>
        <taxon>Roseobacteraceae</taxon>
        <taxon>Sulfitobacter</taxon>
    </lineage>
</organism>
<sequence length="91" mass="10381">MTRWGNQPDEDSLKLELANRANEVFETMLAFEPPSVRLVEKNVSPSNVEDPRFLSRLRSIMERRRVPKAIIDSLFSSGEAAPEQGELLPNR</sequence>
<proteinExistence type="predicted"/>
<dbReference type="AlphaFoldDB" id="A0A1G7RAI8"/>